<dbReference type="GO" id="GO:0005615">
    <property type="term" value="C:extracellular space"/>
    <property type="evidence" value="ECO:0007669"/>
    <property type="project" value="TreeGrafter"/>
</dbReference>
<gene>
    <name evidence="4" type="ORF">APZ42_021062</name>
</gene>
<dbReference type="GO" id="GO:0031012">
    <property type="term" value="C:extracellular matrix"/>
    <property type="evidence" value="ECO:0007669"/>
    <property type="project" value="TreeGrafter"/>
</dbReference>
<dbReference type="PANTHER" id="PTHR12236">
    <property type="entry name" value="STRUCTURAL CONTITUENT OF CUTICLE"/>
    <property type="match status" value="1"/>
</dbReference>
<feature type="signal peptide" evidence="3">
    <location>
        <begin position="1"/>
        <end position="17"/>
    </location>
</feature>
<evidence type="ECO:0000313" key="4">
    <source>
        <dbReference type="EMBL" id="KZS13696.1"/>
    </source>
</evidence>
<reference evidence="4 5" key="1">
    <citation type="submission" date="2016-03" db="EMBL/GenBank/DDBJ databases">
        <title>EvidentialGene: Evidence-directed Construction of Genes on Genomes.</title>
        <authorList>
            <person name="Gilbert D.G."/>
            <person name="Choi J.-H."/>
            <person name="Mockaitis K."/>
            <person name="Colbourne J."/>
            <person name="Pfrender M."/>
        </authorList>
    </citation>
    <scope>NUCLEOTIDE SEQUENCE [LARGE SCALE GENOMIC DNA]</scope>
    <source>
        <strain evidence="4 5">Xinb3</strain>
        <tissue evidence="4">Complete organism</tissue>
    </source>
</reference>
<name>A0A164WYE8_9CRUS</name>
<comment type="caution">
    <text evidence="4">The sequence shown here is derived from an EMBL/GenBank/DDBJ whole genome shotgun (WGS) entry which is preliminary data.</text>
</comment>
<sequence>MKITIIAVLFTISAVQSYQQQSYRTIEYNSPMPYSFAWDVNDYASKNNYAHSESSNGKAVSGSYRVALPDGRTQYVTYRADHNGYVADVNASSYAAPATAPAKRGYVAAPGYSQSGPLYRG</sequence>
<dbReference type="GO" id="GO:0042302">
    <property type="term" value="F:structural constituent of cuticle"/>
    <property type="evidence" value="ECO:0007669"/>
    <property type="project" value="UniProtKB-UniRule"/>
</dbReference>
<dbReference type="InterPro" id="IPR000618">
    <property type="entry name" value="Insect_cuticle"/>
</dbReference>
<keyword evidence="1 2" id="KW-0193">Cuticle</keyword>
<keyword evidence="3" id="KW-0732">Signal</keyword>
<dbReference type="OrthoDB" id="6423516at2759"/>
<proteinExistence type="predicted"/>
<dbReference type="PROSITE" id="PS51155">
    <property type="entry name" value="CHIT_BIND_RR_2"/>
    <property type="match status" value="1"/>
</dbReference>
<dbReference type="PROSITE" id="PS00233">
    <property type="entry name" value="CHIT_BIND_RR_1"/>
    <property type="match status" value="1"/>
</dbReference>
<evidence type="ECO:0000256" key="3">
    <source>
        <dbReference type="SAM" id="SignalP"/>
    </source>
</evidence>
<evidence type="ECO:0000313" key="5">
    <source>
        <dbReference type="Proteomes" id="UP000076858"/>
    </source>
</evidence>
<dbReference type="EMBL" id="LRGB01001036">
    <property type="protein sequence ID" value="KZS13696.1"/>
    <property type="molecule type" value="Genomic_DNA"/>
</dbReference>
<feature type="chain" id="PRO_5007854183" evidence="3">
    <location>
        <begin position="18"/>
        <end position="121"/>
    </location>
</feature>
<dbReference type="Proteomes" id="UP000076858">
    <property type="component" value="Unassembled WGS sequence"/>
</dbReference>
<evidence type="ECO:0000256" key="2">
    <source>
        <dbReference type="PROSITE-ProRule" id="PRU00497"/>
    </source>
</evidence>
<accession>A0A164WYE8</accession>
<protein>
    <submittedName>
        <fullName evidence="4">Putative Cuticular protein</fullName>
    </submittedName>
</protein>
<dbReference type="PANTHER" id="PTHR12236:SF79">
    <property type="entry name" value="CUTICULAR PROTEIN 50CB-RELATED"/>
    <property type="match status" value="1"/>
</dbReference>
<dbReference type="InterPro" id="IPR051217">
    <property type="entry name" value="Insect_Cuticle_Struc_Prot"/>
</dbReference>
<organism evidence="4 5">
    <name type="scientific">Daphnia magna</name>
    <dbReference type="NCBI Taxonomy" id="35525"/>
    <lineage>
        <taxon>Eukaryota</taxon>
        <taxon>Metazoa</taxon>
        <taxon>Ecdysozoa</taxon>
        <taxon>Arthropoda</taxon>
        <taxon>Crustacea</taxon>
        <taxon>Branchiopoda</taxon>
        <taxon>Diplostraca</taxon>
        <taxon>Cladocera</taxon>
        <taxon>Anomopoda</taxon>
        <taxon>Daphniidae</taxon>
        <taxon>Daphnia</taxon>
    </lineage>
</organism>
<dbReference type="AlphaFoldDB" id="A0A164WYE8"/>
<dbReference type="Pfam" id="PF00379">
    <property type="entry name" value="Chitin_bind_4"/>
    <property type="match status" value="1"/>
</dbReference>
<dbReference type="InterPro" id="IPR031311">
    <property type="entry name" value="CHIT_BIND_RR_consensus"/>
</dbReference>
<evidence type="ECO:0000256" key="1">
    <source>
        <dbReference type="ARBA" id="ARBA00022460"/>
    </source>
</evidence>
<keyword evidence="5" id="KW-1185">Reference proteome</keyword>